<gene>
    <name evidence="7" type="ORF">ENP34_02760</name>
</gene>
<proteinExistence type="inferred from homology"/>
<comment type="caution">
    <text evidence="7">The sequence shown here is derived from an EMBL/GenBank/DDBJ whole genome shotgun (WGS) entry which is preliminary data.</text>
</comment>
<comment type="similarity">
    <text evidence="2">Belongs to the ACC deaminase/D-cysteine desulfhydrase family.</text>
</comment>
<evidence type="ECO:0000256" key="2">
    <source>
        <dbReference type="ARBA" id="ARBA00008639"/>
    </source>
</evidence>
<sequence>MRLPSLPRWPLAHLPTPLEDARNLSAALDGPRILIKRDDLTGLALGGNKTRKLEYLIADAWEQGATVIITTGAAQSNHCRQAAAAARIAGMRCILVLSSADADPPAQGNLLLDYLLGAEVHFVRDRSERQPEMERIAEELRRQGERPYIIPTGGSTPLGASAYVAAAFELTQQLIANSWDVSRVYVTSSTSGGTHAGLALGARLCGDPFQVVGIGIEADAAAIRDVVLPLANATAEFLGVDARLGPDDLCIDDRYVGLGYGIPTAECLEAIKLAAQTEGLLLDPVYTGKTLAGMIDHIRHGEIGREETVVFIHTGGAPALFAQADALLASLKH</sequence>
<feature type="domain" description="Tryptophan synthase beta chain-like PALP" evidence="6">
    <location>
        <begin position="12"/>
        <end position="315"/>
    </location>
</feature>
<dbReference type="AlphaFoldDB" id="A0A831TEU2"/>
<evidence type="ECO:0000313" key="7">
    <source>
        <dbReference type="EMBL" id="HEG90351.1"/>
    </source>
</evidence>
<dbReference type="Gene3D" id="3.40.50.1100">
    <property type="match status" value="2"/>
</dbReference>
<evidence type="ECO:0000256" key="1">
    <source>
        <dbReference type="ARBA" id="ARBA00001933"/>
    </source>
</evidence>
<dbReference type="InterPro" id="IPR001926">
    <property type="entry name" value="TrpB-like_PALP"/>
</dbReference>
<dbReference type="InterPro" id="IPR027278">
    <property type="entry name" value="ACCD_DCysDesulf"/>
</dbReference>
<organism evidence="7">
    <name type="scientific">Thermorudis peleae</name>
    <dbReference type="NCBI Taxonomy" id="1382356"/>
    <lineage>
        <taxon>Bacteria</taxon>
        <taxon>Pseudomonadati</taxon>
        <taxon>Thermomicrobiota</taxon>
        <taxon>Thermomicrobia</taxon>
        <taxon>Thermomicrobia incertae sedis</taxon>
        <taxon>Thermorudis</taxon>
    </lineage>
</organism>
<feature type="active site" description="Nucleophile" evidence="4">
    <location>
        <position position="76"/>
    </location>
</feature>
<comment type="cofactor">
    <cofactor evidence="1">
        <name>pyridoxal 5'-phosphate</name>
        <dbReference type="ChEBI" id="CHEBI:597326"/>
    </cofactor>
</comment>
<protein>
    <submittedName>
        <fullName evidence="7">D-cysteine desulfhydrase family protein</fullName>
    </submittedName>
</protein>
<dbReference type="SUPFAM" id="SSF53686">
    <property type="entry name" value="Tryptophan synthase beta subunit-like PLP-dependent enzymes"/>
    <property type="match status" value="1"/>
</dbReference>
<dbReference type="Pfam" id="PF00291">
    <property type="entry name" value="PALP"/>
    <property type="match status" value="1"/>
</dbReference>
<dbReference type="InterPro" id="IPR005966">
    <property type="entry name" value="D-Cys_desShydrase"/>
</dbReference>
<evidence type="ECO:0000256" key="4">
    <source>
        <dbReference type="PIRSR" id="PIRSR006278-1"/>
    </source>
</evidence>
<dbReference type="PIRSF" id="PIRSF006278">
    <property type="entry name" value="ACCD_DCysDesulf"/>
    <property type="match status" value="1"/>
</dbReference>
<dbReference type="PANTHER" id="PTHR43780">
    <property type="entry name" value="1-AMINOCYCLOPROPANE-1-CARBOXYLATE DEAMINASE-RELATED"/>
    <property type="match status" value="1"/>
</dbReference>
<dbReference type="InterPro" id="IPR036052">
    <property type="entry name" value="TrpB-like_PALP_sf"/>
</dbReference>
<dbReference type="EMBL" id="DSIY01000060">
    <property type="protein sequence ID" value="HEG90351.1"/>
    <property type="molecule type" value="Genomic_DNA"/>
</dbReference>
<evidence type="ECO:0000256" key="3">
    <source>
        <dbReference type="ARBA" id="ARBA00022898"/>
    </source>
</evidence>
<feature type="modified residue" description="N6-(pyridoxal phosphate)lysine" evidence="5">
    <location>
        <position position="49"/>
    </location>
</feature>
<dbReference type="GO" id="GO:0019148">
    <property type="term" value="F:D-cysteine desulfhydrase activity"/>
    <property type="evidence" value="ECO:0007669"/>
    <property type="project" value="TreeGrafter"/>
</dbReference>
<evidence type="ECO:0000256" key="5">
    <source>
        <dbReference type="PIRSR" id="PIRSR006278-2"/>
    </source>
</evidence>
<evidence type="ECO:0000259" key="6">
    <source>
        <dbReference type="Pfam" id="PF00291"/>
    </source>
</evidence>
<reference evidence="7" key="1">
    <citation type="journal article" date="2020" name="mSystems">
        <title>Genome- and Community-Level Interaction Insights into Carbon Utilization and Element Cycling Functions of Hydrothermarchaeota in Hydrothermal Sediment.</title>
        <authorList>
            <person name="Zhou Z."/>
            <person name="Liu Y."/>
            <person name="Xu W."/>
            <person name="Pan J."/>
            <person name="Luo Z.H."/>
            <person name="Li M."/>
        </authorList>
    </citation>
    <scope>NUCLEOTIDE SEQUENCE [LARGE SCALE GENOMIC DNA]</scope>
    <source>
        <strain evidence="7">SpSt-210</strain>
    </source>
</reference>
<dbReference type="NCBIfam" id="TIGR01275">
    <property type="entry name" value="ACC_deam_rel"/>
    <property type="match status" value="1"/>
</dbReference>
<accession>A0A831TEU2</accession>
<name>A0A831TEU2_9BACT</name>
<keyword evidence="3 5" id="KW-0663">Pyridoxal phosphate</keyword>
<dbReference type="PANTHER" id="PTHR43780:SF2">
    <property type="entry name" value="1-AMINOCYCLOPROPANE-1-CARBOXYLATE DEAMINASE-RELATED"/>
    <property type="match status" value="1"/>
</dbReference>